<dbReference type="Proteomes" id="UP000189981">
    <property type="component" value="Unassembled WGS sequence"/>
</dbReference>
<proteinExistence type="predicted"/>
<evidence type="ECO:0000256" key="3">
    <source>
        <dbReference type="ARBA" id="ARBA00023141"/>
    </source>
</evidence>
<dbReference type="PANTHER" id="PTHR21089">
    <property type="entry name" value="SHIKIMATE DEHYDROGENASE"/>
    <property type="match status" value="1"/>
</dbReference>
<dbReference type="InterPro" id="IPR013708">
    <property type="entry name" value="Shikimate_DH-bd_N"/>
</dbReference>
<feature type="domain" description="Shikimate dehydrogenase substrate binding N-terminal" evidence="4">
    <location>
        <begin position="6"/>
        <end position="88"/>
    </location>
</feature>
<dbReference type="OrthoDB" id="9792692at2"/>
<dbReference type="GO" id="GO:0009073">
    <property type="term" value="P:aromatic amino acid family biosynthetic process"/>
    <property type="evidence" value="ECO:0007669"/>
    <property type="project" value="UniProtKB-KW"/>
</dbReference>
<dbReference type="InterPro" id="IPR022893">
    <property type="entry name" value="Shikimate_DH_fam"/>
</dbReference>
<dbReference type="GO" id="GO:0005829">
    <property type="term" value="C:cytosol"/>
    <property type="evidence" value="ECO:0007669"/>
    <property type="project" value="TreeGrafter"/>
</dbReference>
<dbReference type="GO" id="GO:0050661">
    <property type="term" value="F:NADP binding"/>
    <property type="evidence" value="ECO:0007669"/>
    <property type="project" value="TreeGrafter"/>
</dbReference>
<dbReference type="EMBL" id="FUYR01000002">
    <property type="protein sequence ID" value="SKB75686.1"/>
    <property type="molecule type" value="Genomic_DNA"/>
</dbReference>
<organism evidence="5 6">
    <name type="scientific">Daejeonella lutea</name>
    <dbReference type="NCBI Taxonomy" id="572036"/>
    <lineage>
        <taxon>Bacteria</taxon>
        <taxon>Pseudomonadati</taxon>
        <taxon>Bacteroidota</taxon>
        <taxon>Sphingobacteriia</taxon>
        <taxon>Sphingobacteriales</taxon>
        <taxon>Sphingobacteriaceae</taxon>
        <taxon>Daejeonella</taxon>
    </lineage>
</organism>
<name>A0A1T5DVV7_9SPHI</name>
<dbReference type="AlphaFoldDB" id="A0A1T5DVV7"/>
<dbReference type="Gene3D" id="3.40.50.10860">
    <property type="entry name" value="Leucine Dehydrogenase, chain A, domain 1"/>
    <property type="match status" value="1"/>
</dbReference>
<dbReference type="RefSeq" id="WP_079703125.1">
    <property type="nucleotide sequence ID" value="NZ_FUYR01000002.1"/>
</dbReference>
<keyword evidence="3" id="KW-0028">Amino-acid biosynthesis</keyword>
<keyword evidence="6" id="KW-1185">Reference proteome</keyword>
<evidence type="ECO:0000256" key="2">
    <source>
        <dbReference type="ARBA" id="ARBA00023002"/>
    </source>
</evidence>
<accession>A0A1T5DVV7</accession>
<dbReference type="Gene3D" id="3.40.50.720">
    <property type="entry name" value="NAD(P)-binding Rossmann-like Domain"/>
    <property type="match status" value="1"/>
</dbReference>
<dbReference type="InterPro" id="IPR046346">
    <property type="entry name" value="Aminoacid_DH-like_N_sf"/>
</dbReference>
<dbReference type="CDD" id="cd01065">
    <property type="entry name" value="NAD_bind_Shikimate_DH"/>
    <property type="match status" value="1"/>
</dbReference>
<dbReference type="PANTHER" id="PTHR21089:SF1">
    <property type="entry name" value="BIFUNCTIONAL 3-DEHYDROQUINATE DEHYDRATASE_SHIKIMATE DEHYDROGENASE, CHLOROPLASTIC"/>
    <property type="match status" value="1"/>
</dbReference>
<dbReference type="GO" id="GO:0009423">
    <property type="term" value="P:chorismate biosynthetic process"/>
    <property type="evidence" value="ECO:0007669"/>
    <property type="project" value="TreeGrafter"/>
</dbReference>
<comment type="pathway">
    <text evidence="1">Metabolic intermediate biosynthesis; chorismate biosynthesis; chorismate from D-erythrose 4-phosphate and phosphoenolpyruvate: step 4/7.</text>
</comment>
<reference evidence="6" key="1">
    <citation type="submission" date="2017-02" db="EMBL/GenBank/DDBJ databases">
        <authorList>
            <person name="Varghese N."/>
            <person name="Submissions S."/>
        </authorList>
    </citation>
    <scope>NUCLEOTIDE SEQUENCE [LARGE SCALE GENOMIC DNA]</scope>
    <source>
        <strain evidence="6">DSM 22385</strain>
    </source>
</reference>
<dbReference type="InterPro" id="IPR036291">
    <property type="entry name" value="NAD(P)-bd_dom_sf"/>
</dbReference>
<keyword evidence="2" id="KW-0560">Oxidoreductase</keyword>
<dbReference type="SUPFAM" id="SSF51735">
    <property type="entry name" value="NAD(P)-binding Rossmann-fold domains"/>
    <property type="match status" value="1"/>
</dbReference>
<dbReference type="Pfam" id="PF08501">
    <property type="entry name" value="Shikimate_dh_N"/>
    <property type="match status" value="1"/>
</dbReference>
<dbReference type="STRING" id="572036.SAMN05661099_2639"/>
<dbReference type="GO" id="GO:0004764">
    <property type="term" value="F:shikimate 3-dehydrogenase (NADP+) activity"/>
    <property type="evidence" value="ECO:0007669"/>
    <property type="project" value="InterPro"/>
</dbReference>
<evidence type="ECO:0000256" key="1">
    <source>
        <dbReference type="ARBA" id="ARBA00004871"/>
    </source>
</evidence>
<evidence type="ECO:0000259" key="4">
    <source>
        <dbReference type="Pfam" id="PF08501"/>
    </source>
</evidence>
<sequence>MKKYGLIGYPLTHSFSKKYFSEKFTKEGYEDREYELYPLQNLSDLPGLINDTHDLCGLNVTVPHKIGVMFYLDKIDPAAREIDAVNCIKIVNHQPVEAFFSGELSSMKVRLEGYNTDAFAFEESLKPLLKKHHQKALVLGNGGAARAVAYVLNKLDISYKLVSRRAIGKQLKYEQLTANVMKERLLIINTTPLGTAPNIEECPEIPYELLTAKHLLYDLVYNPEETEFLKRGREKGAAIKNGLEMLHLQAEKSWEIWNK</sequence>
<protein>
    <submittedName>
        <fullName evidence="5">Shikimate dehydrogenase</fullName>
    </submittedName>
</protein>
<keyword evidence="3" id="KW-0057">Aromatic amino acid biosynthesis</keyword>
<dbReference type="GO" id="GO:0019632">
    <property type="term" value="P:shikimate metabolic process"/>
    <property type="evidence" value="ECO:0007669"/>
    <property type="project" value="TreeGrafter"/>
</dbReference>
<dbReference type="SUPFAM" id="SSF53223">
    <property type="entry name" value="Aminoacid dehydrogenase-like, N-terminal domain"/>
    <property type="match status" value="1"/>
</dbReference>
<gene>
    <name evidence="5" type="ORF">SAMN05661099_2639</name>
</gene>
<evidence type="ECO:0000313" key="6">
    <source>
        <dbReference type="Proteomes" id="UP000189981"/>
    </source>
</evidence>
<evidence type="ECO:0000313" key="5">
    <source>
        <dbReference type="EMBL" id="SKB75686.1"/>
    </source>
</evidence>